<dbReference type="PANTHER" id="PTHR37828">
    <property type="entry name" value="GSR2449 PROTEIN"/>
    <property type="match status" value="1"/>
</dbReference>
<dbReference type="AlphaFoldDB" id="C6LG98"/>
<gene>
    <name evidence="3" type="ORF">BRYFOR_07658</name>
</gene>
<dbReference type="SUPFAM" id="SSF54909">
    <property type="entry name" value="Dimeric alpha+beta barrel"/>
    <property type="match status" value="1"/>
</dbReference>
<evidence type="ECO:0000313" key="3">
    <source>
        <dbReference type="EMBL" id="EET60462.1"/>
    </source>
</evidence>
<evidence type="ECO:0000256" key="1">
    <source>
        <dbReference type="ARBA" id="ARBA00007689"/>
    </source>
</evidence>
<accession>C6LG98</accession>
<dbReference type="EMBL" id="ACCL02000011">
    <property type="protein sequence ID" value="EET60462.1"/>
    <property type="molecule type" value="Genomic_DNA"/>
</dbReference>
<evidence type="ECO:0000313" key="4">
    <source>
        <dbReference type="Proteomes" id="UP000005561"/>
    </source>
</evidence>
<organism evidence="3 4">
    <name type="scientific">Marvinbryantia formatexigens DSM 14469</name>
    <dbReference type="NCBI Taxonomy" id="478749"/>
    <lineage>
        <taxon>Bacteria</taxon>
        <taxon>Bacillati</taxon>
        <taxon>Bacillota</taxon>
        <taxon>Clostridia</taxon>
        <taxon>Lachnospirales</taxon>
        <taxon>Lachnospiraceae</taxon>
        <taxon>Marvinbryantia</taxon>
    </lineage>
</organism>
<sequence>MFIFNLTYIKPISEVERILPNHVRFLDDYYRKGKFICSGRKSPRIGGIILCSCKTKEEAEAIMQEDPFYNEGIAQYEMIEFIPSKAADNFLALKEA</sequence>
<dbReference type="InterPro" id="IPR011008">
    <property type="entry name" value="Dimeric_a/b-barrel"/>
</dbReference>
<proteinExistence type="inferred from homology"/>
<dbReference type="Proteomes" id="UP000005561">
    <property type="component" value="Unassembled WGS sequence"/>
</dbReference>
<feature type="domain" description="YCII-related" evidence="2">
    <location>
        <begin position="1"/>
        <end position="81"/>
    </location>
</feature>
<keyword evidence="4" id="KW-1185">Reference proteome</keyword>
<dbReference type="STRING" id="168384.SAMN05660368_03785"/>
<name>C6LG98_9FIRM</name>
<comment type="caution">
    <text evidence="3">The sequence shown here is derived from an EMBL/GenBank/DDBJ whole genome shotgun (WGS) entry which is preliminary data.</text>
</comment>
<dbReference type="Gene3D" id="3.30.70.1060">
    <property type="entry name" value="Dimeric alpha+beta barrel"/>
    <property type="match status" value="1"/>
</dbReference>
<dbReference type="PANTHER" id="PTHR37828:SF1">
    <property type="entry name" value="YCII-RELATED DOMAIN-CONTAINING PROTEIN"/>
    <property type="match status" value="1"/>
</dbReference>
<comment type="similarity">
    <text evidence="1">Belongs to the YciI family.</text>
</comment>
<dbReference type="InterPro" id="IPR005545">
    <property type="entry name" value="YCII"/>
</dbReference>
<dbReference type="OrthoDB" id="9814407at2"/>
<dbReference type="Pfam" id="PF03795">
    <property type="entry name" value="YCII"/>
    <property type="match status" value="1"/>
</dbReference>
<protein>
    <recommendedName>
        <fullName evidence="2">YCII-related domain-containing protein</fullName>
    </recommendedName>
</protein>
<dbReference type="RefSeq" id="WP_006862443.1">
    <property type="nucleotide sequence ID" value="NZ_ACCL02000011.1"/>
</dbReference>
<reference evidence="3" key="1">
    <citation type="submission" date="2009-07" db="EMBL/GenBank/DDBJ databases">
        <authorList>
            <person name="Weinstock G."/>
            <person name="Sodergren E."/>
            <person name="Clifton S."/>
            <person name="Fulton L."/>
            <person name="Fulton B."/>
            <person name="Courtney L."/>
            <person name="Fronick C."/>
            <person name="Harrison M."/>
            <person name="Strong C."/>
            <person name="Farmer C."/>
            <person name="Delahaunty K."/>
            <person name="Markovic C."/>
            <person name="Hall O."/>
            <person name="Minx P."/>
            <person name="Tomlinson C."/>
            <person name="Mitreva M."/>
            <person name="Nelson J."/>
            <person name="Hou S."/>
            <person name="Wollam A."/>
            <person name="Pepin K.H."/>
            <person name="Johnson M."/>
            <person name="Bhonagiri V."/>
            <person name="Nash W.E."/>
            <person name="Warren W."/>
            <person name="Chinwalla A."/>
            <person name="Mardis E.R."/>
            <person name="Wilson R.K."/>
        </authorList>
    </citation>
    <scope>NUCLEOTIDE SEQUENCE [LARGE SCALE GENOMIC DNA]</scope>
    <source>
        <strain evidence="3">DSM 14469</strain>
    </source>
</reference>
<dbReference type="eggNOG" id="COG2350">
    <property type="taxonomic scope" value="Bacteria"/>
</dbReference>
<evidence type="ECO:0000259" key="2">
    <source>
        <dbReference type="Pfam" id="PF03795"/>
    </source>
</evidence>